<evidence type="ECO:0000313" key="4">
    <source>
        <dbReference type="Proteomes" id="UP000465035"/>
    </source>
</evidence>
<organism evidence="3 4">
    <name type="scientific">Lentilactobacillus hilgardii</name>
    <name type="common">Lactobacillus hilgardii</name>
    <dbReference type="NCBI Taxonomy" id="1588"/>
    <lineage>
        <taxon>Bacteria</taxon>
        <taxon>Bacillati</taxon>
        <taxon>Bacillota</taxon>
        <taxon>Bacilli</taxon>
        <taxon>Lactobacillales</taxon>
        <taxon>Lactobacillaceae</taxon>
        <taxon>Lentilactobacillus</taxon>
    </lineage>
</organism>
<reference evidence="3 4" key="1">
    <citation type="submission" date="2019-12" db="EMBL/GenBank/DDBJ databases">
        <title>Lactobacillus hilgardii FLUB.</title>
        <authorList>
            <person name="Gustaw K."/>
        </authorList>
    </citation>
    <scope>NUCLEOTIDE SEQUENCE [LARGE SCALE GENOMIC DNA]</scope>
    <source>
        <strain evidence="3 4">FLUB</strain>
    </source>
</reference>
<keyword evidence="1" id="KW-0479">Metal-binding</keyword>
<dbReference type="SMR" id="A0A6P1E2D3"/>
<dbReference type="InterPro" id="IPR050963">
    <property type="entry name" value="Sirohydro_Cobaltochel/CbiX"/>
</dbReference>
<sequence length="235" mass="26566">MTEGIIYVLHGRRGKIPKSNIDLLHTYMKRSDNPSIIGFLEGQQQTLEEGIQYLQSKTKHIIVVPVLLFSATHIRWDIPRRINDVLEAGVSFTVLKPLATTEAVFNYLNQTLKSAIQTYPNRKILIVAHGTPHFPEPYEQLTALAKRLQEVVKVPIICANHIGHHLVPDVLADESAALIVQRLFLTDGRLANRIKTNVLKAQPDSTFLPTLEDHPVITEAIEERLNETRPIINQK</sequence>
<evidence type="ECO:0000256" key="2">
    <source>
        <dbReference type="ARBA" id="ARBA00023239"/>
    </source>
</evidence>
<dbReference type="PANTHER" id="PTHR33542:SF3">
    <property type="entry name" value="SIROHYDROCHLORIN FERROCHELATASE, CHLOROPLASTIC"/>
    <property type="match status" value="1"/>
</dbReference>
<dbReference type="GeneID" id="69056782"/>
<dbReference type="GO" id="GO:0016829">
    <property type="term" value="F:lyase activity"/>
    <property type="evidence" value="ECO:0007669"/>
    <property type="project" value="UniProtKB-KW"/>
</dbReference>
<dbReference type="Proteomes" id="UP000465035">
    <property type="component" value="Chromosome"/>
</dbReference>
<evidence type="ECO:0000313" key="3">
    <source>
        <dbReference type="EMBL" id="QHB50758.1"/>
    </source>
</evidence>
<dbReference type="AlphaFoldDB" id="A0A6P1E2D3"/>
<dbReference type="Gene3D" id="3.40.50.1400">
    <property type="match status" value="2"/>
</dbReference>
<dbReference type="CDD" id="cd03416">
    <property type="entry name" value="CbiX_SirB_N"/>
    <property type="match status" value="1"/>
</dbReference>
<evidence type="ECO:0000256" key="1">
    <source>
        <dbReference type="ARBA" id="ARBA00022723"/>
    </source>
</evidence>
<dbReference type="Pfam" id="PF01903">
    <property type="entry name" value="CbiX"/>
    <property type="match status" value="1"/>
</dbReference>
<dbReference type="GO" id="GO:0046872">
    <property type="term" value="F:metal ion binding"/>
    <property type="evidence" value="ECO:0007669"/>
    <property type="project" value="UniProtKB-KW"/>
</dbReference>
<dbReference type="RefSeq" id="WP_003551092.1">
    <property type="nucleotide sequence ID" value="NZ_CABKOL010000106.1"/>
</dbReference>
<accession>A0A6P1E2D3</accession>
<dbReference type="InterPro" id="IPR002762">
    <property type="entry name" value="CbiX-like"/>
</dbReference>
<dbReference type="PANTHER" id="PTHR33542">
    <property type="entry name" value="SIROHYDROCHLORIN FERROCHELATASE, CHLOROPLASTIC"/>
    <property type="match status" value="1"/>
</dbReference>
<gene>
    <name evidence="3" type="ORF">GQR93_00265</name>
</gene>
<dbReference type="EMBL" id="CP047121">
    <property type="protein sequence ID" value="QHB50758.1"/>
    <property type="molecule type" value="Genomic_DNA"/>
</dbReference>
<protein>
    <submittedName>
        <fullName evidence="3">Transcriptional regulator</fullName>
    </submittedName>
</protein>
<keyword evidence="2" id="KW-0456">Lyase</keyword>
<dbReference type="SUPFAM" id="SSF53800">
    <property type="entry name" value="Chelatase"/>
    <property type="match status" value="1"/>
</dbReference>
<name>A0A6P1E2D3_LENHI</name>
<proteinExistence type="predicted"/>